<name>A0A8I6WSI8_HORVV</name>
<evidence type="ECO:0000256" key="1">
    <source>
        <dbReference type="SAM" id="MobiDB-lite"/>
    </source>
</evidence>
<evidence type="ECO:0000313" key="2">
    <source>
        <dbReference type="EnsemblPlants" id="HORVU.MOREX.r3.1HG0047280.1.CDS1"/>
    </source>
</evidence>
<dbReference type="PANTHER" id="PTHR33087">
    <property type="entry name" value="OS07G0539200 PROTEIN"/>
    <property type="match status" value="1"/>
</dbReference>
<reference evidence="3" key="1">
    <citation type="journal article" date="2012" name="Nature">
        <title>A physical, genetic and functional sequence assembly of the barley genome.</title>
        <authorList>
            <consortium name="The International Barley Genome Sequencing Consortium"/>
            <person name="Mayer K.F."/>
            <person name="Waugh R."/>
            <person name="Brown J.W."/>
            <person name="Schulman A."/>
            <person name="Langridge P."/>
            <person name="Platzer M."/>
            <person name="Fincher G.B."/>
            <person name="Muehlbauer G.J."/>
            <person name="Sato K."/>
            <person name="Close T.J."/>
            <person name="Wise R.P."/>
            <person name="Stein N."/>
        </authorList>
    </citation>
    <scope>NUCLEOTIDE SEQUENCE [LARGE SCALE GENOMIC DNA]</scope>
    <source>
        <strain evidence="3">cv. Morex</strain>
    </source>
</reference>
<evidence type="ECO:0000313" key="3">
    <source>
        <dbReference type="Proteomes" id="UP000011116"/>
    </source>
</evidence>
<feature type="region of interest" description="Disordered" evidence="1">
    <location>
        <begin position="204"/>
        <end position="228"/>
    </location>
</feature>
<dbReference type="Gramene" id="HORVU.MOREX.r3.1HG0047280.1">
    <property type="protein sequence ID" value="HORVU.MOREX.r3.1HG0047280.1.CDS1"/>
    <property type="gene ID" value="HORVU.MOREX.r3.1HG0047280"/>
</dbReference>
<dbReference type="EnsemblPlants" id="HORVU.MOREX.r3.1HG0047280.1">
    <property type="protein sequence ID" value="HORVU.MOREX.r3.1HG0047280.1.CDS1"/>
    <property type="gene ID" value="HORVU.MOREX.r3.1HG0047280"/>
</dbReference>
<organism evidence="2 3">
    <name type="scientific">Hordeum vulgare subsp. vulgare</name>
    <name type="common">Domesticated barley</name>
    <dbReference type="NCBI Taxonomy" id="112509"/>
    <lineage>
        <taxon>Eukaryota</taxon>
        <taxon>Viridiplantae</taxon>
        <taxon>Streptophyta</taxon>
        <taxon>Embryophyta</taxon>
        <taxon>Tracheophyta</taxon>
        <taxon>Spermatophyta</taxon>
        <taxon>Magnoliopsida</taxon>
        <taxon>Liliopsida</taxon>
        <taxon>Poales</taxon>
        <taxon>Poaceae</taxon>
        <taxon>BOP clade</taxon>
        <taxon>Pooideae</taxon>
        <taxon>Triticodae</taxon>
        <taxon>Triticeae</taxon>
        <taxon>Hordeinae</taxon>
        <taxon>Hordeum</taxon>
    </lineage>
</organism>
<reference evidence="2" key="3">
    <citation type="submission" date="2022-01" db="UniProtKB">
        <authorList>
            <consortium name="EnsemblPlants"/>
        </authorList>
    </citation>
    <scope>IDENTIFICATION</scope>
    <source>
        <strain evidence="2">subsp. vulgare</strain>
    </source>
</reference>
<dbReference type="InterPro" id="IPR053253">
    <property type="entry name" value="Sex_diff_modulator"/>
</dbReference>
<keyword evidence="3" id="KW-1185">Reference proteome</keyword>
<accession>A0A8I6WSI8</accession>
<dbReference type="Proteomes" id="UP000011116">
    <property type="component" value="Chromosome 1H"/>
</dbReference>
<sequence>MDEAEQVLGRAMVATITGNRPSVSTDEVTELVLSSLELEEGEFSVHQHHPEDFLILFSSLATMRRFRDEYFITSSRFALSLRPWCKLAHAGAGELEYRVELELRGIPAHAWLLSTAEHVLGGSCWIERLHPRTRSREDMAVFRVSGRAHDLADIRRAATLEIIEQLPGRVPSEAPSIGTLTFPVSIALTKAEIIRAVPAVVQDAAGSAGGGEDGGADGRHGERIDMID</sequence>
<dbReference type="PANTHER" id="PTHR33087:SF31">
    <property type="entry name" value="OS06G0482850 PROTEIN"/>
    <property type="match status" value="1"/>
</dbReference>
<feature type="compositionally biased region" description="Basic and acidic residues" evidence="1">
    <location>
        <begin position="216"/>
        <end position="228"/>
    </location>
</feature>
<reference evidence="2" key="2">
    <citation type="submission" date="2020-10" db="EMBL/GenBank/DDBJ databases">
        <authorList>
            <person name="Scholz U."/>
            <person name="Mascher M."/>
            <person name="Fiebig A."/>
        </authorList>
    </citation>
    <scope>NUCLEOTIDE SEQUENCE [LARGE SCALE GENOMIC DNA]</scope>
    <source>
        <strain evidence="2">cv. Morex</strain>
    </source>
</reference>
<proteinExistence type="predicted"/>
<protein>
    <submittedName>
        <fullName evidence="2">Uncharacterized protein</fullName>
    </submittedName>
</protein>
<dbReference type="AlphaFoldDB" id="A0A8I6WSI8"/>
<dbReference type="Gramene" id="HORVU.MOREX.r2.1HG0036890.1">
    <property type="protein sequence ID" value="HORVU.MOREX.r2.1HG0036890.1.CDS.1"/>
    <property type="gene ID" value="HORVU.MOREX.r2.1HG0036890"/>
</dbReference>